<feature type="region of interest" description="Disordered" evidence="1">
    <location>
        <begin position="119"/>
        <end position="140"/>
    </location>
</feature>
<feature type="compositionally biased region" description="Polar residues" evidence="1">
    <location>
        <begin position="126"/>
        <end position="136"/>
    </location>
</feature>
<protein>
    <submittedName>
        <fullName evidence="2">Uncharacterized protein</fullName>
    </submittedName>
</protein>
<dbReference type="Proteomes" id="UP000005237">
    <property type="component" value="Unassembled WGS sequence"/>
</dbReference>
<reference evidence="2" key="2">
    <citation type="submission" date="2022-06" db="UniProtKB">
        <authorList>
            <consortium name="EnsemblMetazoa"/>
        </authorList>
    </citation>
    <scope>IDENTIFICATION</scope>
    <source>
        <strain evidence="2">DF5081</strain>
    </source>
</reference>
<reference evidence="3" key="1">
    <citation type="submission" date="2010-08" db="EMBL/GenBank/DDBJ databases">
        <authorList>
            <consortium name="Caenorhabditis japonica Sequencing Consortium"/>
            <person name="Wilson R.K."/>
        </authorList>
    </citation>
    <scope>NUCLEOTIDE SEQUENCE [LARGE SCALE GENOMIC DNA]</scope>
    <source>
        <strain evidence="3">DF5081</strain>
    </source>
</reference>
<dbReference type="EnsemblMetazoa" id="CJA18103.1">
    <property type="protein sequence ID" value="CJA18103.1"/>
    <property type="gene ID" value="WBGene00137308"/>
</dbReference>
<feature type="compositionally biased region" description="Basic and acidic residues" evidence="1">
    <location>
        <begin position="93"/>
        <end position="106"/>
    </location>
</feature>
<feature type="region of interest" description="Disordered" evidence="1">
    <location>
        <begin position="86"/>
        <end position="107"/>
    </location>
</feature>
<evidence type="ECO:0000256" key="1">
    <source>
        <dbReference type="SAM" id="MobiDB-lite"/>
    </source>
</evidence>
<organism evidence="2 3">
    <name type="scientific">Caenorhabditis japonica</name>
    <dbReference type="NCBI Taxonomy" id="281687"/>
    <lineage>
        <taxon>Eukaryota</taxon>
        <taxon>Metazoa</taxon>
        <taxon>Ecdysozoa</taxon>
        <taxon>Nematoda</taxon>
        <taxon>Chromadorea</taxon>
        <taxon>Rhabditida</taxon>
        <taxon>Rhabditina</taxon>
        <taxon>Rhabditomorpha</taxon>
        <taxon>Rhabditoidea</taxon>
        <taxon>Rhabditidae</taxon>
        <taxon>Peloderinae</taxon>
        <taxon>Caenorhabditis</taxon>
    </lineage>
</organism>
<keyword evidence="3" id="KW-1185">Reference proteome</keyword>
<proteinExistence type="predicted"/>
<evidence type="ECO:0000313" key="3">
    <source>
        <dbReference type="Proteomes" id="UP000005237"/>
    </source>
</evidence>
<evidence type="ECO:0000313" key="2">
    <source>
        <dbReference type="EnsemblMetazoa" id="CJA18103.1"/>
    </source>
</evidence>
<name>A0A8R1I1D6_CAEJA</name>
<dbReference type="OMA" id="INGVPFW"/>
<sequence length="330" mass="37791">MFRRQAKLQDKAFVDYRKEEILQRIQPKNKSFSLKKFDDHRPDRKKKANMEFGQLMHNYLMQRPDARFATWFGKEAELKMKREAAASTAASKASEKVPRDGGKEGGKGMLKKMVAVIPGGGKKQKSPSQVKRTSGKITDEVQNLDFKEDEDDEERKKGAFASLKLDVEEKVPYDFGAVVLDESKGRKMPFWLRGDPDVPPEEEESYVDAEMLTNYAADPDTKKYPCNLAERKQFFVWGPLAQLNSAKLAHFQKQELVIGNTLKSIVDSSADKIGIAKERINKHHKPMIKWSEKTSIIDFVMDPPEQVLQKTEIRDGKLQNIRKEDAAKRE</sequence>
<dbReference type="AlphaFoldDB" id="A0A8R1I1D6"/>
<accession>A0A8R1I1D6</accession>